<evidence type="ECO:0000256" key="2">
    <source>
        <dbReference type="SAM" id="Phobius"/>
    </source>
</evidence>
<name>A0A843TRA2_COLES</name>
<evidence type="ECO:0000313" key="3">
    <source>
        <dbReference type="EMBL" id="MQL75052.1"/>
    </source>
</evidence>
<protein>
    <submittedName>
        <fullName evidence="3">Uncharacterized protein</fullName>
    </submittedName>
</protein>
<feature type="transmembrane region" description="Helical" evidence="2">
    <location>
        <begin position="49"/>
        <end position="67"/>
    </location>
</feature>
<feature type="compositionally biased region" description="Basic and acidic residues" evidence="1">
    <location>
        <begin position="1"/>
        <end position="17"/>
    </location>
</feature>
<sequence length="84" mass="9398">MRVRTAVEDKTSVDAPDRLTSGSAEFPLSLFVSCVVVTMSSCTEFQTVLYFRAALVVALLLHFRFVGETSQQRQGAHWVEEMGR</sequence>
<keyword evidence="2" id="KW-1133">Transmembrane helix</keyword>
<evidence type="ECO:0000313" key="4">
    <source>
        <dbReference type="Proteomes" id="UP000652761"/>
    </source>
</evidence>
<feature type="region of interest" description="Disordered" evidence="1">
    <location>
        <begin position="1"/>
        <end position="21"/>
    </location>
</feature>
<dbReference type="EMBL" id="NMUH01000233">
    <property type="protein sequence ID" value="MQL75052.1"/>
    <property type="molecule type" value="Genomic_DNA"/>
</dbReference>
<keyword evidence="4" id="KW-1185">Reference proteome</keyword>
<evidence type="ECO:0000256" key="1">
    <source>
        <dbReference type="SAM" id="MobiDB-lite"/>
    </source>
</evidence>
<gene>
    <name evidence="3" type="ORF">Taro_007426</name>
</gene>
<organism evidence="3 4">
    <name type="scientific">Colocasia esculenta</name>
    <name type="common">Wild taro</name>
    <name type="synonym">Arum esculentum</name>
    <dbReference type="NCBI Taxonomy" id="4460"/>
    <lineage>
        <taxon>Eukaryota</taxon>
        <taxon>Viridiplantae</taxon>
        <taxon>Streptophyta</taxon>
        <taxon>Embryophyta</taxon>
        <taxon>Tracheophyta</taxon>
        <taxon>Spermatophyta</taxon>
        <taxon>Magnoliopsida</taxon>
        <taxon>Liliopsida</taxon>
        <taxon>Araceae</taxon>
        <taxon>Aroideae</taxon>
        <taxon>Colocasieae</taxon>
        <taxon>Colocasia</taxon>
    </lineage>
</organism>
<proteinExistence type="predicted"/>
<keyword evidence="2" id="KW-0812">Transmembrane</keyword>
<dbReference type="Proteomes" id="UP000652761">
    <property type="component" value="Unassembled WGS sequence"/>
</dbReference>
<reference evidence="3" key="1">
    <citation type="submission" date="2017-07" db="EMBL/GenBank/DDBJ databases">
        <title>Taro Niue Genome Assembly and Annotation.</title>
        <authorList>
            <person name="Atibalentja N."/>
            <person name="Keating K."/>
            <person name="Fields C.J."/>
        </authorList>
    </citation>
    <scope>NUCLEOTIDE SEQUENCE</scope>
    <source>
        <strain evidence="3">Niue_2</strain>
        <tissue evidence="3">Leaf</tissue>
    </source>
</reference>
<dbReference type="AlphaFoldDB" id="A0A843TRA2"/>
<keyword evidence="2" id="KW-0472">Membrane</keyword>
<accession>A0A843TRA2</accession>
<comment type="caution">
    <text evidence="3">The sequence shown here is derived from an EMBL/GenBank/DDBJ whole genome shotgun (WGS) entry which is preliminary data.</text>
</comment>